<dbReference type="InterPro" id="IPR010918">
    <property type="entry name" value="PurM-like_C_dom"/>
</dbReference>
<dbReference type="HAMAP" id="MF_02128">
    <property type="entry name" value="TMP_kinase"/>
    <property type="match status" value="1"/>
</dbReference>
<keyword evidence="1" id="KW-0784">Thiamine biosynthesis</keyword>
<keyword evidence="1 4" id="KW-0808">Transferase</keyword>
<feature type="binding site" evidence="1">
    <location>
        <position position="209"/>
    </location>
    <ligand>
        <name>Mg(2+)</name>
        <dbReference type="ChEBI" id="CHEBI:18420"/>
        <label>3</label>
    </ligand>
</feature>
<dbReference type="SUPFAM" id="SSF55326">
    <property type="entry name" value="PurM N-terminal domain-like"/>
    <property type="match status" value="1"/>
</dbReference>
<gene>
    <name evidence="1 4" type="primary">thiL</name>
    <name evidence="4" type="ORF">QGM71_20805</name>
</gene>
<comment type="miscellaneous">
    <text evidence="1">Reaction mechanism of ThiL seems to utilize a direct, inline transfer of the gamma-phosphate of ATP to TMP rather than a phosphorylated enzyme intermediate.</text>
</comment>
<dbReference type="Gene3D" id="3.90.650.10">
    <property type="entry name" value="PurM-like C-terminal domain"/>
    <property type="match status" value="1"/>
</dbReference>
<dbReference type="PANTHER" id="PTHR30270:SF0">
    <property type="entry name" value="THIAMINE-MONOPHOSPHATE KINASE"/>
    <property type="match status" value="1"/>
</dbReference>
<feature type="domain" description="PurM-like C-terminal" evidence="3">
    <location>
        <begin position="150"/>
        <end position="295"/>
    </location>
</feature>
<dbReference type="PANTHER" id="PTHR30270">
    <property type="entry name" value="THIAMINE-MONOPHOSPHATE KINASE"/>
    <property type="match status" value="1"/>
</dbReference>
<dbReference type="Gene3D" id="3.30.1330.10">
    <property type="entry name" value="PurM-like, N-terminal domain"/>
    <property type="match status" value="1"/>
</dbReference>
<feature type="binding site" evidence="1">
    <location>
        <position position="72"/>
    </location>
    <ligand>
        <name>Mg(2+)</name>
        <dbReference type="ChEBI" id="CHEBI:18420"/>
        <label>2</label>
    </ligand>
</feature>
<dbReference type="EMBL" id="JARZFX010000022">
    <property type="protein sequence ID" value="MEC5425896.1"/>
    <property type="molecule type" value="Genomic_DNA"/>
</dbReference>
<dbReference type="PIRSF" id="PIRSF005303">
    <property type="entry name" value="Thiam_monoph_kin"/>
    <property type="match status" value="1"/>
</dbReference>
<feature type="binding site" evidence="1">
    <location>
        <position position="120"/>
    </location>
    <ligand>
        <name>Mg(2+)</name>
        <dbReference type="ChEBI" id="CHEBI:18420"/>
        <label>1</label>
    </ligand>
</feature>
<feature type="binding site" evidence="1">
    <location>
        <position position="43"/>
    </location>
    <ligand>
        <name>Mg(2+)</name>
        <dbReference type="ChEBI" id="CHEBI:18420"/>
        <label>2</label>
    </ligand>
</feature>
<dbReference type="Pfam" id="PF00586">
    <property type="entry name" value="AIRS"/>
    <property type="match status" value="1"/>
</dbReference>
<keyword evidence="5" id="KW-1185">Reference proteome</keyword>
<dbReference type="CDD" id="cd02194">
    <property type="entry name" value="ThiL"/>
    <property type="match status" value="1"/>
</dbReference>
<comment type="caution">
    <text evidence="1">Lacks conserved residue(s) required for the propagation of feature annotation.</text>
</comment>
<feature type="binding site" evidence="1">
    <location>
        <position position="43"/>
    </location>
    <ligand>
        <name>Mg(2+)</name>
        <dbReference type="ChEBI" id="CHEBI:18420"/>
        <label>1</label>
    </ligand>
</feature>
<evidence type="ECO:0000256" key="1">
    <source>
        <dbReference type="HAMAP-Rule" id="MF_02128"/>
    </source>
</evidence>
<keyword evidence="1 4" id="KW-0418">Kinase</keyword>
<feature type="binding site" evidence="1">
    <location>
        <position position="259"/>
    </location>
    <ligand>
        <name>substrate</name>
    </ligand>
</feature>
<evidence type="ECO:0000313" key="5">
    <source>
        <dbReference type="Proteomes" id="UP001335737"/>
    </source>
</evidence>
<keyword evidence="1" id="KW-0547">Nucleotide-binding</keyword>
<dbReference type="SUPFAM" id="SSF56042">
    <property type="entry name" value="PurM C-terminal domain-like"/>
    <property type="match status" value="1"/>
</dbReference>
<comment type="function">
    <text evidence="1">Catalyzes the ATP-dependent phosphorylation of thiamine-monophosphate (TMP) to form thiamine-pyrophosphate (TPP), the active form of vitamin B1.</text>
</comment>
<feature type="binding site" evidence="1">
    <location>
        <begin position="119"/>
        <end position="120"/>
    </location>
    <ligand>
        <name>ATP</name>
        <dbReference type="ChEBI" id="CHEBI:30616"/>
    </ligand>
</feature>
<sequence>MDEFLFIDSIKQNTYRQSSLVKGIGDDAAVIRQTSEDIVTAVDTFVEGIHFTKNTMEPFHIGYRALAANLSDLAAMGASPAFYLVSIIIPKYWGKDDLAQIFNGMKALSKSYKIDLIGGDTVSGTELAISITVIGFVEKGKARYRSMAQAEDVVFVTGTLGDSQAGLHLLTNQGNYRNREHFIRQHQMPVPRVNFATGLNTLARVALNDISDGIANEASEICEASKVAITLYDEWIPTNDAYHQFPEELQYNWKYFGGEDFELLGTVSRSDWDKVKKVAEETSTPINEIGYVTIADSNTGVFLHKNNKVKQLHKQGYTHLK</sequence>
<accession>A0ABU6KLC8</accession>
<dbReference type="NCBIfam" id="TIGR01379">
    <property type="entry name" value="thiL"/>
    <property type="match status" value="1"/>
</dbReference>
<feature type="binding site" evidence="1">
    <location>
        <position position="50"/>
    </location>
    <ligand>
        <name>substrate</name>
    </ligand>
</feature>
<feature type="binding site" evidence="1">
    <location>
        <position position="212"/>
    </location>
    <ligand>
        <name>Mg(2+)</name>
        <dbReference type="ChEBI" id="CHEBI:18420"/>
        <label>5</label>
    </ligand>
</feature>
<evidence type="ECO:0000259" key="3">
    <source>
        <dbReference type="Pfam" id="PF02769"/>
    </source>
</evidence>
<organism evidence="4 5">
    <name type="scientific">Virgibacillus tibetensis</name>
    <dbReference type="NCBI Taxonomy" id="3042313"/>
    <lineage>
        <taxon>Bacteria</taxon>
        <taxon>Bacillati</taxon>
        <taxon>Bacillota</taxon>
        <taxon>Bacilli</taxon>
        <taxon>Bacillales</taxon>
        <taxon>Bacillaceae</taxon>
        <taxon>Virgibacillus</taxon>
    </lineage>
</organism>
<comment type="similarity">
    <text evidence="1">Belongs to the thiamine-monophosphate kinase family.</text>
</comment>
<dbReference type="InterPro" id="IPR036921">
    <property type="entry name" value="PurM-like_N_sf"/>
</dbReference>
<evidence type="ECO:0000259" key="2">
    <source>
        <dbReference type="Pfam" id="PF00586"/>
    </source>
</evidence>
<feature type="domain" description="PurM-like N-terminal" evidence="2">
    <location>
        <begin position="25"/>
        <end position="137"/>
    </location>
</feature>
<comment type="catalytic activity">
    <reaction evidence="1">
        <text>thiamine phosphate + ATP = thiamine diphosphate + ADP</text>
        <dbReference type="Rhea" id="RHEA:15913"/>
        <dbReference type="ChEBI" id="CHEBI:30616"/>
        <dbReference type="ChEBI" id="CHEBI:37575"/>
        <dbReference type="ChEBI" id="CHEBI:58937"/>
        <dbReference type="ChEBI" id="CHEBI:456216"/>
        <dbReference type="EC" id="2.7.4.16"/>
    </reaction>
</comment>
<dbReference type="Pfam" id="PF02769">
    <property type="entry name" value="AIRS_C"/>
    <property type="match status" value="1"/>
</dbReference>
<feature type="binding site" evidence="1">
    <location>
        <position position="27"/>
    </location>
    <ligand>
        <name>Mg(2+)</name>
        <dbReference type="ChEBI" id="CHEBI:18420"/>
        <label>3</label>
    </ligand>
</feature>
<feature type="binding site" evidence="1">
    <location>
        <position position="72"/>
    </location>
    <ligand>
        <name>Mg(2+)</name>
        <dbReference type="ChEBI" id="CHEBI:18420"/>
        <label>4</label>
    </ligand>
</feature>
<dbReference type="RefSeq" id="WP_327609430.1">
    <property type="nucleotide sequence ID" value="NZ_JARZFX010000022.1"/>
</dbReference>
<dbReference type="InterPro" id="IPR016188">
    <property type="entry name" value="PurM-like_N"/>
</dbReference>
<keyword evidence="1" id="KW-0067">ATP-binding</keyword>
<dbReference type="Proteomes" id="UP001335737">
    <property type="component" value="Unassembled WGS sequence"/>
</dbReference>
<comment type="pathway">
    <text evidence="1">Cofactor biosynthesis; thiamine diphosphate biosynthesis; thiamine diphosphate from thiamine phosphate: step 1/1.</text>
</comment>
<comment type="caution">
    <text evidence="4">The sequence shown here is derived from an EMBL/GenBank/DDBJ whole genome shotgun (WGS) entry which is preliminary data.</text>
</comment>
<protein>
    <recommendedName>
        <fullName evidence="1">Thiamine-monophosphate kinase</fullName>
        <shortName evidence="1">TMP kinase</shortName>
        <shortName evidence="1">Thiamine-phosphate kinase</shortName>
        <ecNumber evidence="1">2.7.4.16</ecNumber>
    </recommendedName>
</protein>
<feature type="binding site" evidence="1">
    <location>
        <position position="27"/>
    </location>
    <ligand>
        <name>Mg(2+)</name>
        <dbReference type="ChEBI" id="CHEBI:18420"/>
        <label>4</label>
    </ligand>
</feature>
<name>A0ABU6KLC8_9BACI</name>
<dbReference type="InterPro" id="IPR036676">
    <property type="entry name" value="PurM-like_C_sf"/>
</dbReference>
<keyword evidence="1" id="KW-0479">Metal-binding</keyword>
<reference evidence="4 5" key="1">
    <citation type="journal article" date="2024" name="Int. J. Syst. Evol. Microbiol.">
        <title>Virgibacillus tibetensis sp. nov., isolated from salt lake on the Tibetan Plateau of China.</title>
        <authorList>
            <person name="Phurbu D."/>
            <person name="Liu Z.-X."/>
            <person name="Wang R."/>
            <person name="Zheng Y.-Y."/>
            <person name="Liu H.-C."/>
            <person name="Zhou Y.-G."/>
            <person name="Yu Y.-J."/>
            <person name="Li A.-H."/>
        </authorList>
    </citation>
    <scope>NUCLEOTIDE SEQUENCE [LARGE SCALE GENOMIC DNA]</scope>
    <source>
        <strain evidence="4 5">C22-A2</strain>
    </source>
</reference>
<feature type="binding site" evidence="1">
    <location>
        <position position="72"/>
    </location>
    <ligand>
        <name>Mg(2+)</name>
        <dbReference type="ChEBI" id="CHEBI:18420"/>
        <label>3</label>
    </ligand>
</feature>
<feature type="binding site" evidence="1">
    <location>
        <position position="317"/>
    </location>
    <ligand>
        <name>substrate</name>
    </ligand>
</feature>
<feature type="binding site" evidence="1">
    <location>
        <position position="145"/>
    </location>
    <ligand>
        <name>ATP</name>
        <dbReference type="ChEBI" id="CHEBI:30616"/>
    </ligand>
</feature>
<dbReference type="GO" id="GO:0009030">
    <property type="term" value="F:thiamine-phosphate kinase activity"/>
    <property type="evidence" value="ECO:0007669"/>
    <property type="project" value="UniProtKB-EC"/>
</dbReference>
<dbReference type="InterPro" id="IPR006283">
    <property type="entry name" value="ThiL-like"/>
</dbReference>
<dbReference type="EC" id="2.7.4.16" evidence="1"/>
<feature type="binding site" evidence="1">
    <location>
        <position position="211"/>
    </location>
    <ligand>
        <name>ATP</name>
        <dbReference type="ChEBI" id="CHEBI:30616"/>
    </ligand>
</feature>
<evidence type="ECO:0000313" key="4">
    <source>
        <dbReference type="EMBL" id="MEC5425896.1"/>
    </source>
</evidence>
<keyword evidence="1" id="KW-0460">Magnesium</keyword>
<proteinExistence type="inferred from homology"/>